<proteinExistence type="predicted"/>
<organism evidence="9 10">
    <name type="scientific">Meganyctiphanes norvegica</name>
    <name type="common">Northern krill</name>
    <name type="synonym">Thysanopoda norvegica</name>
    <dbReference type="NCBI Taxonomy" id="48144"/>
    <lineage>
        <taxon>Eukaryota</taxon>
        <taxon>Metazoa</taxon>
        <taxon>Ecdysozoa</taxon>
        <taxon>Arthropoda</taxon>
        <taxon>Crustacea</taxon>
        <taxon>Multicrustacea</taxon>
        <taxon>Malacostraca</taxon>
        <taxon>Eumalacostraca</taxon>
        <taxon>Eucarida</taxon>
        <taxon>Euphausiacea</taxon>
        <taxon>Euphausiidae</taxon>
        <taxon>Meganyctiphanes</taxon>
    </lineage>
</organism>
<feature type="domain" description="C2H2-type" evidence="7">
    <location>
        <begin position="13"/>
        <end position="41"/>
    </location>
</feature>
<dbReference type="InterPro" id="IPR021565">
    <property type="entry name" value="Rbsn_Rab-bd"/>
</dbReference>
<dbReference type="InterPro" id="IPR013087">
    <property type="entry name" value="Znf_C2H2_type"/>
</dbReference>
<evidence type="ECO:0000256" key="3">
    <source>
        <dbReference type="ARBA" id="ARBA00022833"/>
    </source>
</evidence>
<keyword evidence="2 4" id="KW-0863">Zinc-finger</keyword>
<gene>
    <name evidence="9" type="ORF">MNOR_LOCUS13491</name>
</gene>
<dbReference type="PROSITE" id="PS50178">
    <property type="entry name" value="ZF_FYVE"/>
    <property type="match status" value="1"/>
</dbReference>
<evidence type="ECO:0000256" key="6">
    <source>
        <dbReference type="SAM" id="MobiDB-lite"/>
    </source>
</evidence>
<feature type="domain" description="FYVE-type" evidence="8">
    <location>
        <begin position="155"/>
        <end position="189"/>
    </location>
</feature>
<dbReference type="CDD" id="cd15716">
    <property type="entry name" value="FYVE_RBNS5"/>
    <property type="match status" value="1"/>
</dbReference>
<dbReference type="InterPro" id="IPR052727">
    <property type="entry name" value="Rab4/Rab5_effector"/>
</dbReference>
<keyword evidence="5" id="KW-0175">Coiled coil</keyword>
<dbReference type="SUPFAM" id="SSF140125">
    <property type="entry name" value="Rabenosyn-5 Rab-binding domain-like"/>
    <property type="match status" value="1"/>
</dbReference>
<evidence type="ECO:0000259" key="7">
    <source>
        <dbReference type="PROSITE" id="PS50157"/>
    </source>
</evidence>
<evidence type="ECO:0000256" key="5">
    <source>
        <dbReference type="SAM" id="Coils"/>
    </source>
</evidence>
<keyword evidence="10" id="KW-1185">Reference proteome</keyword>
<comment type="caution">
    <text evidence="9">The sequence shown here is derived from an EMBL/GenBank/DDBJ whole genome shotgun (WGS) entry which is preliminary data.</text>
</comment>
<dbReference type="InterPro" id="IPR036531">
    <property type="entry name" value="Rbsn_Rab-bd_sf"/>
</dbReference>
<evidence type="ECO:0000256" key="2">
    <source>
        <dbReference type="ARBA" id="ARBA00022771"/>
    </source>
</evidence>
<keyword evidence="1" id="KW-0479">Metal-binding</keyword>
<dbReference type="SUPFAM" id="SSF57903">
    <property type="entry name" value="FYVE/PHD zinc finger"/>
    <property type="match status" value="1"/>
</dbReference>
<feature type="compositionally biased region" description="Basic and acidic residues" evidence="6">
    <location>
        <begin position="425"/>
        <end position="446"/>
    </location>
</feature>
<evidence type="ECO:0000256" key="4">
    <source>
        <dbReference type="PROSITE-ProRule" id="PRU00042"/>
    </source>
</evidence>
<evidence type="ECO:0000259" key="8">
    <source>
        <dbReference type="PROSITE" id="PS50178"/>
    </source>
</evidence>
<dbReference type="Pfam" id="PF01363">
    <property type="entry name" value="FYVE"/>
    <property type="match status" value="1"/>
</dbReference>
<reference evidence="9 10" key="1">
    <citation type="submission" date="2024-05" db="EMBL/GenBank/DDBJ databases">
        <authorList>
            <person name="Wallberg A."/>
        </authorList>
    </citation>
    <scope>NUCLEOTIDE SEQUENCE [LARGE SCALE GENOMIC DNA]</scope>
</reference>
<dbReference type="SMART" id="SM00064">
    <property type="entry name" value="FYVE"/>
    <property type="match status" value="1"/>
</dbReference>
<dbReference type="PANTHER" id="PTHR13510">
    <property type="entry name" value="FYVE-FINGER-CONTAINING RAB5 EFFECTOR PROTEIN RABENOSYN-5-RELATED"/>
    <property type="match status" value="1"/>
</dbReference>
<dbReference type="EMBL" id="CAXKWB010007742">
    <property type="protein sequence ID" value="CAL4088206.1"/>
    <property type="molecule type" value="Genomic_DNA"/>
</dbReference>
<evidence type="ECO:0000313" key="10">
    <source>
        <dbReference type="Proteomes" id="UP001497623"/>
    </source>
</evidence>
<feature type="compositionally biased region" description="Low complexity" evidence="6">
    <location>
        <begin position="454"/>
        <end position="465"/>
    </location>
</feature>
<dbReference type="InterPro" id="IPR000306">
    <property type="entry name" value="Znf_FYVE"/>
</dbReference>
<dbReference type="Pfam" id="PF11464">
    <property type="entry name" value="Rbsn"/>
    <property type="match status" value="1"/>
</dbReference>
<dbReference type="Gene3D" id="3.30.40.10">
    <property type="entry name" value="Zinc/RING finger domain, C3HC4 (zinc finger)"/>
    <property type="match status" value="1"/>
</dbReference>
<dbReference type="PROSITE" id="PS00028">
    <property type="entry name" value="ZINC_FINGER_C2H2_1"/>
    <property type="match status" value="1"/>
</dbReference>
<sequence length="546" mass="61571">MNSDMAGEVREGFLCPICMKDLNSIAQLTVHFEEEHASEDKQVLQSIKGLLSKAKKNILNEDEVDSTFGDPTFRIGREETPVYQPNNPWNWDPLPPGPHRSHTHDFKKNRSARIDSFVAETNKLLIRLDKLLTDLPSDPVKRKAHEKNIVPWADDKDVPLCPFCARSFNVARRRHHCRICGGIMCADCTQLLSFDYAKKMVAPVQSAASRGISNTVAVPSKSNSSAFSTMGSMLSGLPGLRRSGSQGSLNSILSVMDAMNSEQSFRTCDHCMLRLIARDNQVEQKTAKPNITLYYEKLMEYRNEIENLLPLYVKMADSLNSGETTYNLQDGVELRTKIVKLGNNLNSMAQRIRSLGAQSKQNEGEVVVEIGPRQGLLQRRIYSSAAGFLKENILGLSKLPTAEEFRSIQARKRLETEARLMAEKEASRLREERAEQILKRRDRERNSASPRGHSSLNSTTSNRSSIKAQPPQISQASVVVDTGWGADSSAHNVTETDHPLVQQMNIIRNYIRQAREASRYDEVSALETNLKELQEEYRREQRLMNP</sequence>
<evidence type="ECO:0000313" key="9">
    <source>
        <dbReference type="EMBL" id="CAL4088206.1"/>
    </source>
</evidence>
<dbReference type="PANTHER" id="PTHR13510:SF44">
    <property type="entry name" value="RABENOSYN-5"/>
    <property type="match status" value="1"/>
</dbReference>
<evidence type="ECO:0000256" key="1">
    <source>
        <dbReference type="ARBA" id="ARBA00022723"/>
    </source>
</evidence>
<evidence type="ECO:0008006" key="11">
    <source>
        <dbReference type="Google" id="ProtNLM"/>
    </source>
</evidence>
<dbReference type="GO" id="GO:0008270">
    <property type="term" value="F:zinc ion binding"/>
    <property type="evidence" value="ECO:0007669"/>
    <property type="project" value="UniProtKB-KW"/>
</dbReference>
<dbReference type="InterPro" id="IPR017455">
    <property type="entry name" value="Znf_FYVE-rel"/>
</dbReference>
<protein>
    <recommendedName>
        <fullName evidence="11">Rabenosyn-5</fullName>
    </recommendedName>
</protein>
<dbReference type="Gene3D" id="4.10.860.20">
    <property type="entry name" value="Rabenosyn, Rab binding domain"/>
    <property type="match status" value="1"/>
</dbReference>
<name>A0AAV2QIP7_MEGNR</name>
<dbReference type="InterPro" id="IPR013083">
    <property type="entry name" value="Znf_RING/FYVE/PHD"/>
</dbReference>
<keyword evidence="3" id="KW-0862">Zinc</keyword>
<feature type="region of interest" description="Disordered" evidence="6">
    <location>
        <begin position="425"/>
        <end position="474"/>
    </location>
</feature>
<accession>A0AAV2QIP7</accession>
<dbReference type="AlphaFoldDB" id="A0AAV2QIP7"/>
<dbReference type="InterPro" id="IPR011011">
    <property type="entry name" value="Znf_FYVE_PHD"/>
</dbReference>
<feature type="coiled-coil region" evidence="5">
    <location>
        <begin position="516"/>
        <end position="543"/>
    </location>
</feature>
<dbReference type="PROSITE" id="PS50157">
    <property type="entry name" value="ZINC_FINGER_C2H2_2"/>
    <property type="match status" value="1"/>
</dbReference>
<dbReference type="Proteomes" id="UP001497623">
    <property type="component" value="Unassembled WGS sequence"/>
</dbReference>